<dbReference type="OrthoDB" id="1780084at2759"/>
<protein>
    <submittedName>
        <fullName evidence="2">Uncharacterized protein</fullName>
    </submittedName>
</protein>
<evidence type="ECO:0000256" key="1">
    <source>
        <dbReference type="SAM" id="MobiDB-lite"/>
    </source>
</evidence>
<sequence length="129" mass="14870">MCFLNRPLQILYFRDQVWEMEWNISRMTLATTRGDGVPTFLLPPRHNHPFNLKAYMDDYGGINRCVFTVNSISDPINIEEPPQLEALQPQTPQPQPPKTPNKRAPSKKAPELAHQHATVTWKKTNLHSL</sequence>
<evidence type="ECO:0000313" key="2">
    <source>
        <dbReference type="EMBL" id="KAF7124609.1"/>
    </source>
</evidence>
<name>A0A834L9N6_RHOSS</name>
<feature type="compositionally biased region" description="Polar residues" evidence="1">
    <location>
        <begin position="117"/>
        <end position="129"/>
    </location>
</feature>
<comment type="caution">
    <text evidence="2">The sequence shown here is derived from an EMBL/GenBank/DDBJ whole genome shotgun (WGS) entry which is preliminary data.</text>
</comment>
<gene>
    <name evidence="2" type="ORF">RHSIM_Rhsim12G0186200</name>
</gene>
<keyword evidence="3" id="KW-1185">Reference proteome</keyword>
<accession>A0A834L9N6</accession>
<evidence type="ECO:0000313" key="3">
    <source>
        <dbReference type="Proteomes" id="UP000626092"/>
    </source>
</evidence>
<dbReference type="EMBL" id="WJXA01000012">
    <property type="protein sequence ID" value="KAF7124609.1"/>
    <property type="molecule type" value="Genomic_DNA"/>
</dbReference>
<organism evidence="2 3">
    <name type="scientific">Rhododendron simsii</name>
    <name type="common">Sims's rhododendron</name>
    <dbReference type="NCBI Taxonomy" id="118357"/>
    <lineage>
        <taxon>Eukaryota</taxon>
        <taxon>Viridiplantae</taxon>
        <taxon>Streptophyta</taxon>
        <taxon>Embryophyta</taxon>
        <taxon>Tracheophyta</taxon>
        <taxon>Spermatophyta</taxon>
        <taxon>Magnoliopsida</taxon>
        <taxon>eudicotyledons</taxon>
        <taxon>Gunneridae</taxon>
        <taxon>Pentapetalae</taxon>
        <taxon>asterids</taxon>
        <taxon>Ericales</taxon>
        <taxon>Ericaceae</taxon>
        <taxon>Ericoideae</taxon>
        <taxon>Rhodoreae</taxon>
        <taxon>Rhododendron</taxon>
    </lineage>
</organism>
<feature type="region of interest" description="Disordered" evidence="1">
    <location>
        <begin position="82"/>
        <end position="129"/>
    </location>
</feature>
<dbReference type="AlphaFoldDB" id="A0A834L9N6"/>
<proteinExistence type="predicted"/>
<reference evidence="2" key="1">
    <citation type="submission" date="2019-11" db="EMBL/GenBank/DDBJ databases">
        <authorList>
            <person name="Liu Y."/>
            <person name="Hou J."/>
            <person name="Li T.-Q."/>
            <person name="Guan C.-H."/>
            <person name="Wu X."/>
            <person name="Wu H.-Z."/>
            <person name="Ling F."/>
            <person name="Zhang R."/>
            <person name="Shi X.-G."/>
            <person name="Ren J.-P."/>
            <person name="Chen E.-F."/>
            <person name="Sun J.-M."/>
        </authorList>
    </citation>
    <scope>NUCLEOTIDE SEQUENCE</scope>
    <source>
        <strain evidence="2">Adult_tree_wgs_1</strain>
        <tissue evidence="2">Leaves</tissue>
    </source>
</reference>
<dbReference type="Proteomes" id="UP000626092">
    <property type="component" value="Unassembled WGS sequence"/>
</dbReference>